<accession>A0A9P0D2N2</accession>
<feature type="region of interest" description="Disordered" evidence="1">
    <location>
        <begin position="244"/>
        <end position="263"/>
    </location>
</feature>
<evidence type="ECO:0000259" key="2">
    <source>
        <dbReference type="Pfam" id="PF13837"/>
    </source>
</evidence>
<dbReference type="AlphaFoldDB" id="A0A9P0D2N2"/>
<feature type="compositionally biased region" description="Acidic residues" evidence="1">
    <location>
        <begin position="244"/>
        <end position="253"/>
    </location>
</feature>
<sequence>MESQETEVPVSVPASVQEIYASKCTKFDPLWVQVLINLRMKYSKLFTRRRNSASEGWKLVFEELKESGAPEYISITKIKKKWMNLMTRYRQIKNTTLNPETITWPYYEQMDRAFGKETETDYEGKFADSSLNQSITNDERQSFMKKLIELRYIHRHLFTGRKYTARDGWMIIQSLLQCQGKYSIDQLSKCWQNLVQRYKQLAKGESTENITWPYFEHMHKWFKENKIQDLKMEADITENIECEDKDEEKDDVENTQPKNTSSGEFLVKNNLSLDRIKIQLLTEIKAQQEKNHLIVMESLKSIGNQLNNLKNDDFNNEHLGVKDME</sequence>
<protein>
    <recommendedName>
        <fullName evidence="2">Myb/SANT-like DNA-binding domain-containing protein</fullName>
    </recommendedName>
</protein>
<dbReference type="EMBL" id="OV651815">
    <property type="protein sequence ID" value="CAH1108761.1"/>
    <property type="molecule type" value="Genomic_DNA"/>
</dbReference>
<dbReference type="Pfam" id="PF13837">
    <property type="entry name" value="Myb_DNA-bind_4"/>
    <property type="match status" value="2"/>
</dbReference>
<proteinExistence type="predicted"/>
<evidence type="ECO:0000256" key="1">
    <source>
        <dbReference type="SAM" id="MobiDB-lite"/>
    </source>
</evidence>
<reference evidence="3" key="1">
    <citation type="submission" date="2022-01" db="EMBL/GenBank/DDBJ databases">
        <authorList>
            <person name="King R."/>
        </authorList>
    </citation>
    <scope>NUCLEOTIDE SEQUENCE</scope>
</reference>
<evidence type="ECO:0000313" key="4">
    <source>
        <dbReference type="Proteomes" id="UP001153636"/>
    </source>
</evidence>
<keyword evidence="4" id="KW-1185">Reference proteome</keyword>
<feature type="compositionally biased region" description="Polar residues" evidence="1">
    <location>
        <begin position="254"/>
        <end position="263"/>
    </location>
</feature>
<evidence type="ECO:0000313" key="3">
    <source>
        <dbReference type="EMBL" id="CAH1108761.1"/>
    </source>
</evidence>
<dbReference type="Gene3D" id="1.10.10.60">
    <property type="entry name" value="Homeodomain-like"/>
    <property type="match status" value="1"/>
</dbReference>
<name>A0A9P0D2N2_9CUCU</name>
<feature type="domain" description="Myb/SANT-like DNA-binding" evidence="2">
    <location>
        <begin position="32"/>
        <end position="112"/>
    </location>
</feature>
<gene>
    <name evidence="3" type="ORF">PSYICH_LOCUS8903</name>
</gene>
<dbReference type="OrthoDB" id="8902093at2759"/>
<dbReference type="InterPro" id="IPR044822">
    <property type="entry name" value="Myb_DNA-bind_4"/>
</dbReference>
<feature type="domain" description="Myb/SANT-like DNA-binding" evidence="2">
    <location>
        <begin position="144"/>
        <end position="220"/>
    </location>
</feature>
<dbReference type="Proteomes" id="UP001153636">
    <property type="component" value="Chromosome 3"/>
</dbReference>
<organism evidence="3 4">
    <name type="scientific">Psylliodes chrysocephalus</name>
    <dbReference type="NCBI Taxonomy" id="3402493"/>
    <lineage>
        <taxon>Eukaryota</taxon>
        <taxon>Metazoa</taxon>
        <taxon>Ecdysozoa</taxon>
        <taxon>Arthropoda</taxon>
        <taxon>Hexapoda</taxon>
        <taxon>Insecta</taxon>
        <taxon>Pterygota</taxon>
        <taxon>Neoptera</taxon>
        <taxon>Endopterygota</taxon>
        <taxon>Coleoptera</taxon>
        <taxon>Polyphaga</taxon>
        <taxon>Cucujiformia</taxon>
        <taxon>Chrysomeloidea</taxon>
        <taxon>Chrysomelidae</taxon>
        <taxon>Galerucinae</taxon>
        <taxon>Alticini</taxon>
        <taxon>Psylliodes</taxon>
    </lineage>
</organism>